<feature type="domain" description="RHD" evidence="3">
    <location>
        <begin position="244"/>
        <end position="317"/>
    </location>
</feature>
<dbReference type="CDD" id="cd12531">
    <property type="entry name" value="RRM3_MEI2_like"/>
    <property type="match status" value="1"/>
</dbReference>
<keyword evidence="5" id="KW-1185">Reference proteome</keyword>
<dbReference type="InterPro" id="IPR035979">
    <property type="entry name" value="RBD_domain_sf"/>
</dbReference>
<dbReference type="GO" id="GO:0003723">
    <property type="term" value="F:RNA binding"/>
    <property type="evidence" value="ECO:0007669"/>
    <property type="project" value="UniProtKB-KW"/>
</dbReference>
<dbReference type="GO" id="GO:0003700">
    <property type="term" value="F:DNA-binding transcription factor activity"/>
    <property type="evidence" value="ECO:0007669"/>
    <property type="project" value="InterPro"/>
</dbReference>
<organism evidence="4 5">
    <name type="scientific">Trapa natans</name>
    <name type="common">Water chestnut</name>
    <dbReference type="NCBI Taxonomy" id="22666"/>
    <lineage>
        <taxon>Eukaryota</taxon>
        <taxon>Viridiplantae</taxon>
        <taxon>Streptophyta</taxon>
        <taxon>Embryophyta</taxon>
        <taxon>Tracheophyta</taxon>
        <taxon>Spermatophyta</taxon>
        <taxon>Magnoliopsida</taxon>
        <taxon>eudicotyledons</taxon>
        <taxon>Gunneridae</taxon>
        <taxon>Pentapetalae</taxon>
        <taxon>rosids</taxon>
        <taxon>malvids</taxon>
        <taxon>Myrtales</taxon>
        <taxon>Lythraceae</taxon>
        <taxon>Trapa</taxon>
    </lineage>
</organism>
<dbReference type="GO" id="GO:0003677">
    <property type="term" value="F:DNA binding"/>
    <property type="evidence" value="ECO:0007669"/>
    <property type="project" value="InterPro"/>
</dbReference>
<dbReference type="InterPro" id="IPR034454">
    <property type="entry name" value="MEI2-like_RRM3"/>
</dbReference>
<feature type="compositionally biased region" description="Basic and acidic residues" evidence="2">
    <location>
        <begin position="17"/>
        <end position="28"/>
    </location>
</feature>
<dbReference type="EMBL" id="JAXQNO010000013">
    <property type="protein sequence ID" value="KAK4785143.1"/>
    <property type="molecule type" value="Genomic_DNA"/>
</dbReference>
<name>A0AAN7LC84_TRANT</name>
<gene>
    <name evidence="4" type="ORF">SAY86_001832</name>
</gene>
<keyword evidence="1" id="KW-0694">RNA-binding</keyword>
<feature type="region of interest" description="Disordered" evidence="2">
    <location>
        <begin position="692"/>
        <end position="713"/>
    </location>
</feature>
<accession>A0AAN7LC84</accession>
<evidence type="ECO:0000256" key="1">
    <source>
        <dbReference type="ARBA" id="ARBA00022884"/>
    </source>
</evidence>
<dbReference type="SUPFAM" id="SSF54928">
    <property type="entry name" value="RNA-binding domain, RBD"/>
    <property type="match status" value="1"/>
</dbReference>
<evidence type="ECO:0000256" key="2">
    <source>
        <dbReference type="SAM" id="MobiDB-lite"/>
    </source>
</evidence>
<dbReference type="Pfam" id="PF04059">
    <property type="entry name" value="RRM_2"/>
    <property type="match status" value="1"/>
</dbReference>
<dbReference type="Proteomes" id="UP001346149">
    <property type="component" value="Unassembled WGS sequence"/>
</dbReference>
<dbReference type="PROSITE" id="PS50254">
    <property type="entry name" value="REL_2"/>
    <property type="match status" value="1"/>
</dbReference>
<dbReference type="AlphaFoldDB" id="A0AAN7LC84"/>
<evidence type="ECO:0000313" key="4">
    <source>
        <dbReference type="EMBL" id="KAK4785143.1"/>
    </source>
</evidence>
<comment type="caution">
    <text evidence="4">The sequence shown here is derived from an EMBL/GenBank/DDBJ whole genome shotgun (WGS) entry which is preliminary data.</text>
</comment>
<proteinExistence type="predicted"/>
<evidence type="ECO:0000259" key="3">
    <source>
        <dbReference type="PROSITE" id="PS50254"/>
    </source>
</evidence>
<protein>
    <recommendedName>
        <fullName evidence="3">RHD domain-containing protein</fullName>
    </recommendedName>
</protein>
<sequence>MPPTTMDFKGLFSSSHPHGDSSSPRERQVGFWKSETMPNKNGTMGGKFTSSTLWSSKFISTGSPIKTSMHDPEAFIDQEWKLNTTLGISDWPDKASNGPLASSRSLGLDQMWNFNVSPTEHLTESNGINMMDTHCENSLFSCSLSELFSQKINLTSIDSLYGDSTGTVASHYEEEEQIGSMDDIEAHMIVNLLPDDEELFSGVTDGLEFSLPPDGVKEMEDPDLFNSVGGMDLEEDRSSDGQKRFRYTGAVGSSGNPYGESANGISSSVPNSLPSSMKVGLIGSQPGLTESCYSMGHSEDIHPHSPSNYHDTLTNGIHCHLPSTMLSSNSQSMDRTNIRQLNTAVSNGDSLEHNEGAKASSVLPGQSPWGCNSYQLQSSSVKWSNSPSFVNGIHNVHSQKKLSGISSRVPSQMRVGPHHVGSAPAADNYMRDHSQHFVGKFPETLSFHHPSSLGNMSVPNHSLQSMDIAPQKMFSHLRRNSLDIPIAPKNVGFQSHNQRGIMSPGRGQMVPSPNIFEAPERIRSRRNEGASSSPDNKKQYELNIDRIIRGEDNRTTLMIKNIPNKYTSKMLLAAIDDHHPGTYDFIYLPIDFKNKCNVGYAFINMIEPSLIVPFYKTFDGKKWEKFNSEKVTSLAYARIQGKAALVAHFQNSSLMNEDKRCRPILFSTEGPNAGGQVPFPVGVNVRSRPWKSRSSSITEDKNKGIQSRLSNGEDPFYGEAFAFCSQNSK</sequence>
<dbReference type="InterPro" id="IPR007201">
    <property type="entry name" value="Mei2-like_Rrm_C"/>
</dbReference>
<reference evidence="4 5" key="1">
    <citation type="journal article" date="2023" name="Hortic Res">
        <title>Pangenome of water caltrop reveals structural variations and asymmetric subgenome divergence after allopolyploidization.</title>
        <authorList>
            <person name="Zhang X."/>
            <person name="Chen Y."/>
            <person name="Wang L."/>
            <person name="Yuan Y."/>
            <person name="Fang M."/>
            <person name="Shi L."/>
            <person name="Lu R."/>
            <person name="Comes H.P."/>
            <person name="Ma Y."/>
            <person name="Chen Y."/>
            <person name="Huang G."/>
            <person name="Zhou Y."/>
            <person name="Zheng Z."/>
            <person name="Qiu Y."/>
        </authorList>
    </citation>
    <scope>NUCLEOTIDE SEQUENCE [LARGE SCALE GENOMIC DNA]</scope>
    <source>
        <strain evidence="4">F231</strain>
    </source>
</reference>
<dbReference type="PANTHER" id="PTHR23189">
    <property type="entry name" value="RNA RECOGNITION MOTIF-CONTAINING"/>
    <property type="match status" value="1"/>
</dbReference>
<feature type="region of interest" description="Disordered" evidence="2">
    <location>
        <begin position="1"/>
        <end position="28"/>
    </location>
</feature>
<evidence type="ECO:0000313" key="5">
    <source>
        <dbReference type="Proteomes" id="UP001346149"/>
    </source>
</evidence>
<dbReference type="InterPro" id="IPR011539">
    <property type="entry name" value="RHD_DNA_bind_dom"/>
</dbReference>